<dbReference type="Proteomes" id="UP000006556">
    <property type="component" value="Chromosome"/>
</dbReference>
<proteinExistence type="predicted"/>
<accession>A5D591</accession>
<dbReference type="AlphaFoldDB" id="A5D591"/>
<evidence type="ECO:0000313" key="1">
    <source>
        <dbReference type="EMBL" id="BAF58580.1"/>
    </source>
</evidence>
<keyword evidence="2" id="KW-1185">Reference proteome</keyword>
<evidence type="ECO:0000313" key="2">
    <source>
        <dbReference type="Proteomes" id="UP000006556"/>
    </source>
</evidence>
<dbReference type="KEGG" id="pth:PTH_0400"/>
<dbReference type="eggNOG" id="COG0553">
    <property type="taxonomic scope" value="Bacteria"/>
</dbReference>
<reference evidence="2" key="1">
    <citation type="journal article" date="2008" name="Genome Res.">
        <title>The genome of Pelotomaculum thermopropionicum reveals niche-associated evolution in anaerobic microbiota.</title>
        <authorList>
            <person name="Kosaka T."/>
            <person name="Kato S."/>
            <person name="Shimoyama T."/>
            <person name="Ishii S."/>
            <person name="Abe T."/>
            <person name="Watanabe K."/>
        </authorList>
    </citation>
    <scope>NUCLEOTIDE SEQUENCE [LARGE SCALE GENOMIC DNA]</scope>
    <source>
        <strain evidence="2">DSM 13744 / JCM 10971 / SI</strain>
    </source>
</reference>
<name>A5D591_PELTS</name>
<gene>
    <name evidence="1" type="ordered locus">PTH_0400</name>
</gene>
<dbReference type="HOGENOM" id="CLU_737423_0_0_9"/>
<protein>
    <submittedName>
        <fullName evidence="1">Uncharacterized protein</fullName>
    </submittedName>
</protein>
<organism evidence="1 2">
    <name type="scientific">Pelotomaculum thermopropionicum (strain DSM 13744 / JCM 10971 / SI)</name>
    <dbReference type="NCBI Taxonomy" id="370438"/>
    <lineage>
        <taxon>Bacteria</taxon>
        <taxon>Bacillati</taxon>
        <taxon>Bacillota</taxon>
        <taxon>Clostridia</taxon>
        <taxon>Eubacteriales</taxon>
        <taxon>Desulfotomaculaceae</taxon>
        <taxon>Pelotomaculum</taxon>
    </lineage>
</organism>
<dbReference type="EMBL" id="AP009389">
    <property type="protein sequence ID" value="BAF58580.1"/>
    <property type="molecule type" value="Genomic_DNA"/>
</dbReference>
<sequence length="375" mass="41450">MRLPFSLQKPVNAVPDDGPRFFNGACNLWLYYTISGGEFPFFNLRETPQGFFTAVQILRNPSGVPASHRATSTGWVLKTRTRPPPQAAKAPEQRPKPNTRYVIYIIRRLFNNIKMIHLLNNTFDIKVTENRPLSLVLKFPLKGPHCRVLPQRFLHDAANAVQSFLCFSLAAGHQHRLGVGGPHQAPAVAEQHPGAVHVYHFIALPEMLHQPGHDAKLLPVGAGHPGLRRGIILRHALQQPGEGLFRAGQDAQQAPGGVKGVVVPEVLIGKEHVPRHFAGEHRPHFLHFGLDQGVAGLVKKRPASQPGHLVHQRLGALHLYDRRRPGKTRQYFPPVQAHQPVAPDDIPFFIHHTDAVGVAVVGHPQVGTAFQHGLP</sequence>